<dbReference type="PANTHER" id="PTHR12630:SF1">
    <property type="entry name" value="GLUCOSIDASE 2 SUBUNIT BETA"/>
    <property type="match status" value="1"/>
</dbReference>
<accession>A0A0H2R6N1</accession>
<evidence type="ECO:0000256" key="7">
    <source>
        <dbReference type="SAM" id="SignalP"/>
    </source>
</evidence>
<dbReference type="PROSITE" id="PS51914">
    <property type="entry name" value="MRH"/>
    <property type="match status" value="1"/>
</dbReference>
<dbReference type="InterPro" id="IPR028146">
    <property type="entry name" value="PRKCSH_N"/>
</dbReference>
<evidence type="ECO:0000256" key="5">
    <source>
        <dbReference type="SAM" id="Coils"/>
    </source>
</evidence>
<evidence type="ECO:0000313" key="10">
    <source>
        <dbReference type="Proteomes" id="UP000053477"/>
    </source>
</evidence>
<feature type="region of interest" description="Disordered" evidence="6">
    <location>
        <begin position="375"/>
        <end position="397"/>
    </location>
</feature>
<dbReference type="Proteomes" id="UP000053477">
    <property type="component" value="Unassembled WGS sequence"/>
</dbReference>
<evidence type="ECO:0000256" key="3">
    <source>
        <dbReference type="ARBA" id="ARBA00022824"/>
    </source>
</evidence>
<protein>
    <recommendedName>
        <fullName evidence="1">Glucosidase 2 subunit beta</fullName>
    </recommendedName>
</protein>
<dbReference type="GO" id="GO:0017177">
    <property type="term" value="C:glucosidase II complex"/>
    <property type="evidence" value="ECO:0007669"/>
    <property type="project" value="TreeGrafter"/>
</dbReference>
<dbReference type="Gene3D" id="2.70.130.10">
    <property type="entry name" value="Mannose-6-phosphate receptor binding domain"/>
    <property type="match status" value="1"/>
</dbReference>
<evidence type="ECO:0000256" key="4">
    <source>
        <dbReference type="ARBA" id="ARBA00023157"/>
    </source>
</evidence>
<keyword evidence="4" id="KW-1015">Disulfide bond</keyword>
<dbReference type="EMBL" id="KQ086135">
    <property type="protein sequence ID" value="KLO07499.1"/>
    <property type="molecule type" value="Genomic_DNA"/>
</dbReference>
<dbReference type="Pfam" id="PF13015">
    <property type="entry name" value="PRKCSH_1"/>
    <property type="match status" value="1"/>
</dbReference>
<keyword evidence="5" id="KW-0175">Coiled coil</keyword>
<dbReference type="FunCoup" id="A0A0H2R6N1">
    <property type="interactions" value="682"/>
</dbReference>
<feature type="chain" id="PRO_5005201324" description="Glucosidase 2 subunit beta" evidence="7">
    <location>
        <begin position="25"/>
        <end position="544"/>
    </location>
</feature>
<dbReference type="InterPro" id="IPR009011">
    <property type="entry name" value="Man6P_isomerase_rcpt-bd_dom_sf"/>
</dbReference>
<gene>
    <name evidence="9" type="ORF">SCHPADRAFT_1001608</name>
</gene>
<dbReference type="OrthoDB" id="28322at2759"/>
<keyword evidence="2 7" id="KW-0732">Signal</keyword>
<dbReference type="InterPro" id="IPR044865">
    <property type="entry name" value="MRH_dom"/>
</dbReference>
<feature type="region of interest" description="Disordered" evidence="6">
    <location>
        <begin position="265"/>
        <end position="294"/>
    </location>
</feature>
<keyword evidence="3" id="KW-0256">Endoplasmic reticulum</keyword>
<evidence type="ECO:0000256" key="6">
    <source>
        <dbReference type="SAM" id="MobiDB-lite"/>
    </source>
</evidence>
<dbReference type="STRING" id="27342.A0A0H2R6N1"/>
<keyword evidence="10" id="KW-1185">Reference proteome</keyword>
<dbReference type="Pfam" id="PF12999">
    <property type="entry name" value="PRKCSH-like"/>
    <property type="match status" value="1"/>
</dbReference>
<dbReference type="GO" id="GO:0006491">
    <property type="term" value="P:N-glycan processing"/>
    <property type="evidence" value="ECO:0007669"/>
    <property type="project" value="TreeGrafter"/>
</dbReference>
<name>A0A0H2R6N1_9AGAM</name>
<dbReference type="SUPFAM" id="SSF50911">
    <property type="entry name" value="Mannose 6-phosphate receptor domain"/>
    <property type="match status" value="1"/>
</dbReference>
<reference evidence="9 10" key="1">
    <citation type="submission" date="2015-04" db="EMBL/GenBank/DDBJ databases">
        <title>Complete genome sequence of Schizopora paradoxa KUC8140, a cosmopolitan wood degrader in East Asia.</title>
        <authorList>
            <consortium name="DOE Joint Genome Institute"/>
            <person name="Min B."/>
            <person name="Park H."/>
            <person name="Jang Y."/>
            <person name="Kim J.-J."/>
            <person name="Kim K.H."/>
            <person name="Pangilinan J."/>
            <person name="Lipzen A."/>
            <person name="Riley R."/>
            <person name="Grigoriev I.V."/>
            <person name="Spatafora J.W."/>
            <person name="Choi I.-G."/>
        </authorList>
    </citation>
    <scope>NUCLEOTIDE SEQUENCE [LARGE SCALE GENOMIC DNA]</scope>
    <source>
        <strain evidence="9 10">KUC8140</strain>
    </source>
</reference>
<evidence type="ECO:0000313" key="9">
    <source>
        <dbReference type="EMBL" id="KLO07499.1"/>
    </source>
</evidence>
<dbReference type="InterPro" id="IPR039794">
    <property type="entry name" value="Gtb1-like"/>
</dbReference>
<feature type="coiled-coil region" evidence="5">
    <location>
        <begin position="149"/>
        <end position="234"/>
    </location>
</feature>
<dbReference type="InterPro" id="IPR036607">
    <property type="entry name" value="PRKCSH"/>
</dbReference>
<feature type="domain" description="MRH" evidence="8">
    <location>
        <begin position="424"/>
        <end position="531"/>
    </location>
</feature>
<sequence>MFSSLFPLFLLPCVAVGALEKTHGVHPSNVAKYQVTTKGTWTCLDGSRELAWSSVNDDYCDCPDGSDEPGTSACANGTFYCRNDGHIGMSIRSSRVNDGLCEPECCDGSDEQPGVCPNLCVEIGEAYRQKMEAEMKTRRTGAKIRSTYISFAAKEKKRLEDLVATLTREVESQESEVARLQDILDRTESISAADLEFKKQSPLFESLTEHHFALKSLKREHEKLKEKEKILADILSALRGGYNPNYQDMAVLEAVRGWEEYAGLSHGDAQNEEGDDNAENSEEGKEEAEEELEEGMWSAGRLDYDLDRLINVDHVNLLLEHDKHIGDETTKSVLFDLSSYLPDLLLPQYELVRDYIVSMLETFGVARGNRDITADTSKARSAHQNAENDLRHKRNDKDDAEQELASLFDPEWFGRDGVWKKLDELCLEKDTGEYTYEICLFGEARQKPNKSAQTFSLGKFKHWNNAPGVEVGSPEYYSKQYYKGGVRCWNGPERSVTLSLTCGTENALHTVTEPEKCEYHITGTSPALCLPLEGKAPSAKKEEL</sequence>
<feature type="signal peptide" evidence="7">
    <location>
        <begin position="1"/>
        <end position="24"/>
    </location>
</feature>
<dbReference type="PANTHER" id="PTHR12630">
    <property type="entry name" value="N-LINKED OLIGOSACCHARIDE PROCESSING"/>
    <property type="match status" value="1"/>
</dbReference>
<proteinExistence type="predicted"/>
<evidence type="ECO:0000256" key="2">
    <source>
        <dbReference type="ARBA" id="ARBA00022729"/>
    </source>
</evidence>
<feature type="compositionally biased region" description="Acidic residues" evidence="6">
    <location>
        <begin position="270"/>
        <end position="294"/>
    </location>
</feature>
<dbReference type="AlphaFoldDB" id="A0A0H2R6N1"/>
<evidence type="ECO:0000259" key="8">
    <source>
        <dbReference type="PROSITE" id="PS51914"/>
    </source>
</evidence>
<organism evidence="9 10">
    <name type="scientific">Schizopora paradoxa</name>
    <dbReference type="NCBI Taxonomy" id="27342"/>
    <lineage>
        <taxon>Eukaryota</taxon>
        <taxon>Fungi</taxon>
        <taxon>Dikarya</taxon>
        <taxon>Basidiomycota</taxon>
        <taxon>Agaricomycotina</taxon>
        <taxon>Agaricomycetes</taxon>
        <taxon>Hymenochaetales</taxon>
        <taxon>Schizoporaceae</taxon>
        <taxon>Schizopora</taxon>
    </lineage>
</organism>
<evidence type="ECO:0000256" key="1">
    <source>
        <dbReference type="ARBA" id="ARBA00022387"/>
    </source>
</evidence>
<dbReference type="InParanoid" id="A0A0H2R6N1"/>